<dbReference type="GO" id="GO:0006777">
    <property type="term" value="P:Mo-molybdopterin cofactor biosynthetic process"/>
    <property type="evidence" value="ECO:0007669"/>
    <property type="project" value="UniProtKB-KW"/>
</dbReference>
<dbReference type="Gene3D" id="3.40.980.10">
    <property type="entry name" value="MoaB/Mog-like domain"/>
    <property type="match status" value="1"/>
</dbReference>
<dbReference type="RefSeq" id="WP_160952712.1">
    <property type="nucleotide sequence ID" value="NZ_WWEQ01000013.1"/>
</dbReference>
<dbReference type="PANTHER" id="PTHR43764">
    <property type="entry name" value="MOLYBDENUM COFACTOR BIOSYNTHESIS"/>
    <property type="match status" value="1"/>
</dbReference>
<keyword evidence="5" id="KW-1185">Reference proteome</keyword>
<name>A0A6N9H5G4_9MICO</name>
<dbReference type="Pfam" id="PF00994">
    <property type="entry name" value="MoCF_biosynth"/>
    <property type="match status" value="1"/>
</dbReference>
<comment type="caution">
    <text evidence="4">The sequence shown here is derived from an EMBL/GenBank/DDBJ whole genome shotgun (WGS) entry which is preliminary data.</text>
</comment>
<feature type="domain" description="MoaB/Mog" evidence="3">
    <location>
        <begin position="96"/>
        <end position="175"/>
    </location>
</feature>
<dbReference type="PANTHER" id="PTHR43764:SF1">
    <property type="entry name" value="MOLYBDOPTERIN MOLYBDOTRANSFERASE"/>
    <property type="match status" value="1"/>
</dbReference>
<keyword evidence="2" id="KW-0501">Molybdenum cofactor biosynthesis</keyword>
<reference evidence="4 5" key="1">
    <citation type="submission" date="2020-01" db="EMBL/GenBank/DDBJ databases">
        <authorList>
            <person name="Deng T."/>
        </authorList>
    </citation>
    <scope>NUCLEOTIDE SEQUENCE [LARGE SCALE GENOMIC DNA]</scope>
    <source>
        <strain evidence="4 5">5221</strain>
    </source>
</reference>
<dbReference type="InterPro" id="IPR051920">
    <property type="entry name" value="MPT_Adenylyltrnsfr/MoaC-Rel"/>
</dbReference>
<comment type="pathway">
    <text evidence="1">Cofactor biosynthesis; molybdopterin biosynthesis.</text>
</comment>
<evidence type="ECO:0000256" key="2">
    <source>
        <dbReference type="ARBA" id="ARBA00023150"/>
    </source>
</evidence>
<evidence type="ECO:0000256" key="1">
    <source>
        <dbReference type="ARBA" id="ARBA00005046"/>
    </source>
</evidence>
<protein>
    <submittedName>
        <fullName evidence="4">MogA/MoaB family molybdenum cofactor biosynthesis protein</fullName>
    </submittedName>
</protein>
<dbReference type="AlphaFoldDB" id="A0A6N9H5G4"/>
<sequence length="189" mass="19311">MDDDAPFGAGRRAAVIVCVRGGFDPAAPPDHNGARAVEWLRERGYETPDSVLVANGPAFGPALDAALEPGGARSASRASASAARGAGLPDPASVPRFVLTLGGTGLNPRDRTPQLTAERLDYEVPGIVHAIWARGLENTATAIMSRGTAGVAGRTFVLNLPSSRGGVKDGLAVLGTVAPLIQAQIEDPA</sequence>
<dbReference type="SUPFAM" id="SSF53218">
    <property type="entry name" value="Molybdenum cofactor biosynthesis proteins"/>
    <property type="match status" value="1"/>
</dbReference>
<dbReference type="EMBL" id="WWEQ01000013">
    <property type="protein sequence ID" value="MYM19280.1"/>
    <property type="molecule type" value="Genomic_DNA"/>
</dbReference>
<organism evidence="4 5">
    <name type="scientific">Brevibacterium rongguiense</name>
    <dbReference type="NCBI Taxonomy" id="2695267"/>
    <lineage>
        <taxon>Bacteria</taxon>
        <taxon>Bacillati</taxon>
        <taxon>Actinomycetota</taxon>
        <taxon>Actinomycetes</taxon>
        <taxon>Micrococcales</taxon>
        <taxon>Brevibacteriaceae</taxon>
        <taxon>Brevibacterium</taxon>
    </lineage>
</organism>
<accession>A0A6N9H5G4</accession>
<proteinExistence type="predicted"/>
<dbReference type="InterPro" id="IPR036425">
    <property type="entry name" value="MoaB/Mog-like_dom_sf"/>
</dbReference>
<evidence type="ECO:0000313" key="4">
    <source>
        <dbReference type="EMBL" id="MYM19280.1"/>
    </source>
</evidence>
<dbReference type="InterPro" id="IPR001453">
    <property type="entry name" value="MoaB/Mog_dom"/>
</dbReference>
<dbReference type="Proteomes" id="UP000469215">
    <property type="component" value="Unassembled WGS sequence"/>
</dbReference>
<evidence type="ECO:0000259" key="3">
    <source>
        <dbReference type="Pfam" id="PF00994"/>
    </source>
</evidence>
<evidence type="ECO:0000313" key="5">
    <source>
        <dbReference type="Proteomes" id="UP000469215"/>
    </source>
</evidence>
<gene>
    <name evidence="4" type="ORF">GSY69_04660</name>
</gene>